<evidence type="ECO:0000313" key="4">
    <source>
        <dbReference type="Proteomes" id="UP000214365"/>
    </source>
</evidence>
<keyword evidence="4" id="KW-1185">Reference proteome</keyword>
<protein>
    <recommendedName>
        <fullName evidence="5">Counting factor 60</fullName>
    </recommendedName>
</protein>
<evidence type="ECO:0000313" key="3">
    <source>
        <dbReference type="EMBL" id="OKL55402.1"/>
    </source>
</evidence>
<comment type="caution">
    <text evidence="3">The sequence shown here is derived from an EMBL/GenBank/DDBJ whole genome shotgun (WGS) entry which is preliminary data.</text>
</comment>
<dbReference type="Gene3D" id="3.40.50.1240">
    <property type="entry name" value="Phosphoglycerate mutase-like"/>
    <property type="match status" value="1"/>
</dbReference>
<reference evidence="3 4" key="1">
    <citation type="submission" date="2015-06" db="EMBL/GenBank/DDBJ databases">
        <title>Talaromyces atroroseus IBT 11181 draft genome.</title>
        <authorList>
            <person name="Rasmussen K.B."/>
            <person name="Rasmussen S."/>
            <person name="Petersen B."/>
            <person name="Sicheritz-Ponten T."/>
            <person name="Mortensen U.H."/>
            <person name="Thrane U."/>
        </authorList>
    </citation>
    <scope>NUCLEOTIDE SEQUENCE [LARGE SCALE GENOMIC DNA]</scope>
    <source>
        <strain evidence="3 4">IBT 11181</strain>
    </source>
</reference>
<dbReference type="EMBL" id="LFMY01000021">
    <property type="protein sequence ID" value="OKL55402.1"/>
    <property type="molecule type" value="Genomic_DNA"/>
</dbReference>
<proteinExistence type="inferred from homology"/>
<keyword evidence="2" id="KW-0732">Signal</keyword>
<accession>A0A1Q5Q6D3</accession>
<sequence>MSRLGFGIAFGLAGLASPVLGWTAEETFYPATLNDTAYISNSSIGTYGGIYQAATTGPTGGSPYGTYDYCSMPHPRVQEYELPEALSKGHVLGKLVYLEYLQRHQRRSPYNILPGGENEAYDCDNVRPYLYAGADTSSGIQPIPMYAQTYQDPTNPFTPGVNGSCQYPQITIGGVQDGFQHGKDLWSVYGEKLGLIPKQPNDRTWFRSSESALTQGSAGAVLRGVWPFYQGALPLHQMVSSVDTVNEGYSCSAISSTLSALESTSEWNDHLAVTEELRSTLGSMLGATSSSWQDTFDHFSDNFQARLCNGYELPCSLTNSSNCVTMEMAEEVFRAGDWEWNYYWRTNPDVVKYIQVVEGLFIGEIVARLQAVLDGKSSLDYTHIFIHDGDIGPVLGALGIDALRWPAMASNIAFEVWETNDQSNRYYARVLYSGWALKTIHGTLDWLPLADLIDIMSPYVPEDIVSLCG</sequence>
<dbReference type="InterPro" id="IPR000560">
    <property type="entry name" value="His_Pase_clade-2"/>
</dbReference>
<dbReference type="Proteomes" id="UP000214365">
    <property type="component" value="Unassembled WGS sequence"/>
</dbReference>
<dbReference type="RefSeq" id="XP_020115523.1">
    <property type="nucleotide sequence ID" value="XM_020265218.1"/>
</dbReference>
<feature type="chain" id="PRO_5012660005" description="Counting factor 60" evidence="2">
    <location>
        <begin position="22"/>
        <end position="469"/>
    </location>
</feature>
<comment type="similarity">
    <text evidence="1">Belongs to the histidine acid phosphatase family.</text>
</comment>
<dbReference type="OrthoDB" id="10262962at2759"/>
<feature type="signal peptide" evidence="2">
    <location>
        <begin position="1"/>
        <end position="21"/>
    </location>
</feature>
<evidence type="ECO:0000256" key="2">
    <source>
        <dbReference type="SAM" id="SignalP"/>
    </source>
</evidence>
<evidence type="ECO:0008006" key="5">
    <source>
        <dbReference type="Google" id="ProtNLM"/>
    </source>
</evidence>
<dbReference type="PANTHER" id="PTHR11567">
    <property type="entry name" value="ACID PHOSPHATASE-RELATED"/>
    <property type="match status" value="1"/>
</dbReference>
<name>A0A1Q5Q6D3_TALAT</name>
<dbReference type="AlphaFoldDB" id="A0A1Q5Q6D3"/>
<dbReference type="CDD" id="cd07061">
    <property type="entry name" value="HP_HAP_like"/>
    <property type="match status" value="1"/>
</dbReference>
<gene>
    <name evidence="3" type="ORF">UA08_09291</name>
</gene>
<organism evidence="3 4">
    <name type="scientific">Talaromyces atroroseus</name>
    <dbReference type="NCBI Taxonomy" id="1441469"/>
    <lineage>
        <taxon>Eukaryota</taxon>
        <taxon>Fungi</taxon>
        <taxon>Dikarya</taxon>
        <taxon>Ascomycota</taxon>
        <taxon>Pezizomycotina</taxon>
        <taxon>Eurotiomycetes</taxon>
        <taxon>Eurotiomycetidae</taxon>
        <taxon>Eurotiales</taxon>
        <taxon>Trichocomaceae</taxon>
        <taxon>Talaromyces</taxon>
        <taxon>Talaromyces sect. Trachyspermi</taxon>
    </lineage>
</organism>
<dbReference type="PANTHER" id="PTHR11567:SF195">
    <property type="entry name" value="ACID PHOSPHATASE, PUTATIVE (AFU_ORTHOLOGUE AFUA_3G14570)-RELATED"/>
    <property type="match status" value="1"/>
</dbReference>
<dbReference type="Pfam" id="PF00328">
    <property type="entry name" value="His_Phos_2"/>
    <property type="match status" value="1"/>
</dbReference>
<dbReference type="InterPro" id="IPR029033">
    <property type="entry name" value="His_PPase_superfam"/>
</dbReference>
<dbReference type="InterPro" id="IPR050645">
    <property type="entry name" value="Histidine_acid_phosphatase"/>
</dbReference>
<dbReference type="GeneID" id="31009047"/>
<evidence type="ECO:0000256" key="1">
    <source>
        <dbReference type="ARBA" id="ARBA00005375"/>
    </source>
</evidence>
<dbReference type="GO" id="GO:0016791">
    <property type="term" value="F:phosphatase activity"/>
    <property type="evidence" value="ECO:0007669"/>
    <property type="project" value="TreeGrafter"/>
</dbReference>
<dbReference type="SUPFAM" id="SSF53254">
    <property type="entry name" value="Phosphoglycerate mutase-like"/>
    <property type="match status" value="1"/>
</dbReference>